<evidence type="ECO:0000256" key="1">
    <source>
        <dbReference type="SAM" id="Phobius"/>
    </source>
</evidence>
<keyword evidence="1" id="KW-1133">Transmembrane helix</keyword>
<comment type="caution">
    <text evidence="2">The sequence shown here is derived from an EMBL/GenBank/DDBJ whole genome shotgun (WGS) entry which is preliminary data.</text>
</comment>
<keyword evidence="1" id="KW-0812">Transmembrane</keyword>
<gene>
    <name evidence="2" type="ORF">HID58_090316</name>
</gene>
<accession>A0ABQ7X1S9</accession>
<organism evidence="2 3">
    <name type="scientific">Brassica napus</name>
    <name type="common">Rape</name>
    <dbReference type="NCBI Taxonomy" id="3708"/>
    <lineage>
        <taxon>Eukaryota</taxon>
        <taxon>Viridiplantae</taxon>
        <taxon>Streptophyta</taxon>
        <taxon>Embryophyta</taxon>
        <taxon>Tracheophyta</taxon>
        <taxon>Spermatophyta</taxon>
        <taxon>Magnoliopsida</taxon>
        <taxon>eudicotyledons</taxon>
        <taxon>Gunneridae</taxon>
        <taxon>Pentapetalae</taxon>
        <taxon>rosids</taxon>
        <taxon>malvids</taxon>
        <taxon>Brassicales</taxon>
        <taxon>Brassicaceae</taxon>
        <taxon>Brassiceae</taxon>
        <taxon>Brassica</taxon>
    </lineage>
</organism>
<evidence type="ECO:0000313" key="2">
    <source>
        <dbReference type="EMBL" id="KAH0849753.1"/>
    </source>
</evidence>
<sequence>MIQEWGDGGRWCHESDASEKAKEKEFHMIDLSGGGGEEKVIMDKESAGFVILVLIKRQIEFLASFVCEICGSSALNVPVRLTEEECSEIKDTTTGEGERRGSGQSCCIFMVFLLTIILLHWFFKKMSGYYQNT</sequence>
<reference evidence="2 3" key="1">
    <citation type="submission" date="2021-05" db="EMBL/GenBank/DDBJ databases">
        <title>Genome Assembly of Synthetic Allotetraploid Brassica napus Reveals Homoeologous Exchanges between Subgenomes.</title>
        <authorList>
            <person name="Davis J.T."/>
        </authorList>
    </citation>
    <scope>NUCLEOTIDE SEQUENCE [LARGE SCALE GENOMIC DNA]</scope>
    <source>
        <strain evidence="3">cv. Da-Ae</strain>
        <tissue evidence="2">Seedling</tissue>
    </source>
</reference>
<proteinExistence type="predicted"/>
<protein>
    <submittedName>
        <fullName evidence="2">Uncharacterized protein</fullName>
    </submittedName>
</protein>
<name>A0ABQ7X1S9_BRANA</name>
<keyword evidence="3" id="KW-1185">Reference proteome</keyword>
<evidence type="ECO:0000313" key="3">
    <source>
        <dbReference type="Proteomes" id="UP000824890"/>
    </source>
</evidence>
<keyword evidence="1" id="KW-0472">Membrane</keyword>
<dbReference type="Proteomes" id="UP000824890">
    <property type="component" value="Unassembled WGS sequence"/>
</dbReference>
<dbReference type="EMBL" id="JAGKQM010002376">
    <property type="protein sequence ID" value="KAH0849753.1"/>
    <property type="molecule type" value="Genomic_DNA"/>
</dbReference>
<feature type="transmembrane region" description="Helical" evidence="1">
    <location>
        <begin position="106"/>
        <end position="123"/>
    </location>
</feature>